<sequence>MGTRRPLYGRAADGVRDELRAQAELAAAVSVARDMLAAYADVDHRDLFALNQAHGALREALRILLGAVAGPAKPDSSGPRCPAAHPEDPTTCIGPIVVTVLDAANAGADGCAHHATRLLASLTGGRPVAKPDAPAGIAMRVFRAAHHTRPFPWLTDAPRTEPSQLSDAENHARGEGQ</sequence>
<name>A0ABW6KUF0_9ACTN</name>
<protein>
    <recommendedName>
        <fullName evidence="4">SAV-6107-like HEPN domain-containing protein</fullName>
    </recommendedName>
</protein>
<dbReference type="RefSeq" id="WP_388347371.1">
    <property type="nucleotide sequence ID" value="NZ_JBIAFJ010000011.1"/>
</dbReference>
<dbReference type="Proteomes" id="UP001601197">
    <property type="component" value="Unassembled WGS sequence"/>
</dbReference>
<gene>
    <name evidence="2" type="ORF">ACFYNZ_15215</name>
</gene>
<organism evidence="2 3">
    <name type="scientific">Streptomyces kebangsaanensis</name>
    <dbReference type="NCBI Taxonomy" id="864058"/>
    <lineage>
        <taxon>Bacteria</taxon>
        <taxon>Bacillati</taxon>
        <taxon>Actinomycetota</taxon>
        <taxon>Actinomycetes</taxon>
        <taxon>Kitasatosporales</taxon>
        <taxon>Streptomycetaceae</taxon>
        <taxon>Streptomyces</taxon>
    </lineage>
</organism>
<comment type="caution">
    <text evidence="2">The sequence shown here is derived from an EMBL/GenBank/DDBJ whole genome shotgun (WGS) entry which is preliminary data.</text>
</comment>
<reference evidence="2 3" key="1">
    <citation type="submission" date="2024-10" db="EMBL/GenBank/DDBJ databases">
        <title>The Natural Products Discovery Center: Release of the First 8490 Sequenced Strains for Exploring Actinobacteria Biosynthetic Diversity.</title>
        <authorList>
            <person name="Kalkreuter E."/>
            <person name="Kautsar S.A."/>
            <person name="Yang D."/>
            <person name="Bader C.D."/>
            <person name="Teijaro C.N."/>
            <person name="Fluegel L."/>
            <person name="Davis C.M."/>
            <person name="Simpson J.R."/>
            <person name="Lauterbach L."/>
            <person name="Steele A.D."/>
            <person name="Gui C."/>
            <person name="Meng S."/>
            <person name="Li G."/>
            <person name="Viehrig K."/>
            <person name="Ye F."/>
            <person name="Su P."/>
            <person name="Kiefer A.F."/>
            <person name="Nichols A."/>
            <person name="Cepeda A.J."/>
            <person name="Yan W."/>
            <person name="Fan B."/>
            <person name="Jiang Y."/>
            <person name="Adhikari A."/>
            <person name="Zheng C.-J."/>
            <person name="Schuster L."/>
            <person name="Cowan T.M."/>
            <person name="Smanski M.J."/>
            <person name="Chevrette M.G."/>
            <person name="De Carvalho L.P.S."/>
            <person name="Shen B."/>
        </authorList>
    </citation>
    <scope>NUCLEOTIDE SEQUENCE [LARGE SCALE GENOMIC DNA]</scope>
    <source>
        <strain evidence="2 3">NPDC007147</strain>
    </source>
</reference>
<feature type="region of interest" description="Disordered" evidence="1">
    <location>
        <begin position="152"/>
        <end position="177"/>
    </location>
</feature>
<dbReference type="EMBL" id="JBIAFJ010000011">
    <property type="protein sequence ID" value="MFE9170852.1"/>
    <property type="molecule type" value="Genomic_DNA"/>
</dbReference>
<evidence type="ECO:0000313" key="2">
    <source>
        <dbReference type="EMBL" id="MFE9170852.1"/>
    </source>
</evidence>
<feature type="compositionally biased region" description="Basic and acidic residues" evidence="1">
    <location>
        <begin position="168"/>
        <end position="177"/>
    </location>
</feature>
<evidence type="ECO:0008006" key="4">
    <source>
        <dbReference type="Google" id="ProtNLM"/>
    </source>
</evidence>
<evidence type="ECO:0000256" key="1">
    <source>
        <dbReference type="SAM" id="MobiDB-lite"/>
    </source>
</evidence>
<evidence type="ECO:0000313" key="3">
    <source>
        <dbReference type="Proteomes" id="UP001601197"/>
    </source>
</evidence>
<proteinExistence type="predicted"/>
<keyword evidence="3" id="KW-1185">Reference proteome</keyword>
<accession>A0ABW6KUF0</accession>